<dbReference type="Pfam" id="PF17128">
    <property type="entry name" value="DUF5107"/>
    <property type="match status" value="1"/>
</dbReference>
<evidence type="ECO:0000313" key="3">
    <source>
        <dbReference type="EMBL" id="RKE52893.1"/>
    </source>
</evidence>
<dbReference type="Gene3D" id="1.25.40.10">
    <property type="entry name" value="Tetratricopeptide repeat domain"/>
    <property type="match status" value="2"/>
</dbReference>
<feature type="chain" id="PRO_5019536296" evidence="1">
    <location>
        <begin position="20"/>
        <end position="1020"/>
    </location>
</feature>
<dbReference type="InterPro" id="IPR033396">
    <property type="entry name" value="DUF5107"/>
</dbReference>
<dbReference type="RefSeq" id="WP_120259888.1">
    <property type="nucleotide sequence ID" value="NZ_RAPY01000002.1"/>
</dbReference>
<feature type="signal peptide" evidence="1">
    <location>
        <begin position="1"/>
        <end position="19"/>
    </location>
</feature>
<dbReference type="InterPro" id="IPR011990">
    <property type="entry name" value="TPR-like_helical_dom_sf"/>
</dbReference>
<comment type="caution">
    <text evidence="3">The sequence shown here is derived from an EMBL/GenBank/DDBJ whole genome shotgun (WGS) entry which is preliminary data.</text>
</comment>
<dbReference type="Proteomes" id="UP000286246">
    <property type="component" value="Unassembled WGS sequence"/>
</dbReference>
<accession>A0A420B886</accession>
<reference evidence="3 4" key="1">
    <citation type="submission" date="2018-09" db="EMBL/GenBank/DDBJ databases">
        <title>Genomic Encyclopedia of Type Strains, Phase III (KMG-III): the genomes of soil and plant-associated and newly described type strains.</title>
        <authorList>
            <person name="Whitman W."/>
        </authorList>
    </citation>
    <scope>NUCLEOTIDE SEQUENCE [LARGE SCALE GENOMIC DNA]</scope>
    <source>
        <strain evidence="3 4">CECT 7938</strain>
    </source>
</reference>
<keyword evidence="1" id="KW-0732">Signal</keyword>
<protein>
    <submittedName>
        <fullName evidence="3">Uncharacterized protein DUF5107</fullName>
    </submittedName>
</protein>
<proteinExistence type="predicted"/>
<dbReference type="SUPFAM" id="SSF48452">
    <property type="entry name" value="TPR-like"/>
    <property type="match status" value="2"/>
</dbReference>
<name>A0A420B886_SPHD1</name>
<keyword evidence="4" id="KW-1185">Reference proteome</keyword>
<feature type="domain" description="DUF5107" evidence="2">
    <location>
        <begin position="47"/>
        <end position="351"/>
    </location>
</feature>
<evidence type="ECO:0000259" key="2">
    <source>
        <dbReference type="Pfam" id="PF17128"/>
    </source>
</evidence>
<dbReference type="EMBL" id="RAPY01000002">
    <property type="protein sequence ID" value="RKE52893.1"/>
    <property type="molecule type" value="Genomic_DNA"/>
</dbReference>
<evidence type="ECO:0000256" key="1">
    <source>
        <dbReference type="SAM" id="SignalP"/>
    </source>
</evidence>
<gene>
    <name evidence="3" type="ORF">DFQ12_3139</name>
</gene>
<sequence length="1020" mass="116829">MKKWIVILLLGSCAFTVLAQQPARISEVKKRYTTYPFSDPDPIASAQKLYPYFRFDGFTNTAIEKEWKAVILENDYIRVQVMPEIGGKIWSAYDKVGKRDYIYNNGVVKFRDIAMRGPWTSGGIEANYGIIGHTPNTSTPVDYLLQKHADGSVSCFIHAFDLLSRSNWTMEIRLEKDKGYFSTRSLWSNSNAVEQPYYTWMNLGVAAGEDLKFLYPGNKYIGHDGDAHSWPIDDKGRDLSNYRENAFGSSKSYHVLGAHSKAFGVYYKDRDNGMARYALREDKLGKKIFLWSQAGDGQIWEKLLTDQSGQYVEIQSGRLFNQNVPSSSLTPFKQIGFAPYQSDAWTEYWMPFAGIGEPKGFQLSAALQVKQEAKKLLLTVDPKRPLQDSIFALDSNGMMLGGNYLSAQVGEVKHIALELKSEDVPSYLKIGKDYFDLRQDELAAALNRPTESSSGTTVDSNQTKLFEVRDLLRFRQYGLAEDLLNRLTEKQVPKLDFLLEKAKLAWFRMDYRQCYDYAGQALAIDTYHAPANYYYGLAAIKLGKTHDALDGFEVTSLDPTWRSAAYLQLAKYHYRIKQDEPALAYTEKAILANALNIDALQLQLLIQKRKGITLDTALCRRIAQYDPFNAFIQFEEKNEVLSRQEFASEKCFELAIWYADLHEYKRAAAILNKNKPHTEMLLWLAWLTKDEPIVSQGYLTRAAASNPAFVFPFREESEPVFEWAGEQLKNWKVAYLKALLYRFRNQGEKAKQLLDAVTTEPSDFGAYFTLKSSLAEDKQIDMSIAAMRQAVTTEPNEWRYGLRLVELLNGGKQYDQALLVSTKYRDAFPKNYILTLAHVRTLLLNKEYQRAEAELQKIEILPFEGATEGHNYYVQTKLMLAYQYLQQKKYKQANLKVEESRAWPSQLGVGEPYPNEKNEILADWLAAYLQKKMGNSTGETNLLQQISQRKPSKNKYESLLQQAAIQQLANRGVTGSVGKTVPLIDQSNANFFDQIQKDNLTAYWPELIRRIYFEQDQRMF</sequence>
<dbReference type="AlphaFoldDB" id="A0A420B886"/>
<evidence type="ECO:0000313" key="4">
    <source>
        <dbReference type="Proteomes" id="UP000286246"/>
    </source>
</evidence>
<dbReference type="OrthoDB" id="174931at2"/>
<organism evidence="3 4">
    <name type="scientific">Sphingobacterium detergens</name>
    <dbReference type="NCBI Taxonomy" id="1145106"/>
    <lineage>
        <taxon>Bacteria</taxon>
        <taxon>Pseudomonadati</taxon>
        <taxon>Bacteroidota</taxon>
        <taxon>Sphingobacteriia</taxon>
        <taxon>Sphingobacteriales</taxon>
        <taxon>Sphingobacteriaceae</taxon>
        <taxon>Sphingobacterium</taxon>
    </lineage>
</organism>